<dbReference type="InterPro" id="IPR029442">
    <property type="entry name" value="GyrI-like"/>
</dbReference>
<sequence>MPGQRASSETRKEGSKLVLKISDFARLGQVSMRTLRYYDEIGLLKPVQVDTLTGYRYYAVEQLTRLHRILDLKEMGFELAQIVQLLDEQVTPEQLRAVLQQRLAEVQQQILIEQERQARIEARLKQLVLDGQQISYEVVLKRLKPQLVAVSRTTAPGVALQLRFARQMLQFLKDSGVKPGEHILLLTLDANGGEGEGSIVEVAIPVEGSSLGNIVERSGGHITIRELPAVTAATLLYRGDPYGLSEVYQSLATWIEAHGYAVAGPYRHLLLQYGDEPEDCLTEVQLPVERKEGGTSRLFFHSGRRPAGTESGEKGAGRSCPPVASLKA</sequence>
<dbReference type="PROSITE" id="PS50937">
    <property type="entry name" value="HTH_MERR_2"/>
    <property type="match status" value="1"/>
</dbReference>
<keyword evidence="6" id="KW-1185">Reference proteome</keyword>
<organism evidence="5 6">
    <name type="scientific">Thermogemmatispora tikiterensis</name>
    <dbReference type="NCBI Taxonomy" id="1825093"/>
    <lineage>
        <taxon>Bacteria</taxon>
        <taxon>Bacillati</taxon>
        <taxon>Chloroflexota</taxon>
        <taxon>Ktedonobacteria</taxon>
        <taxon>Thermogemmatisporales</taxon>
        <taxon>Thermogemmatisporaceae</taxon>
        <taxon>Thermogemmatispora</taxon>
    </lineage>
</organism>
<proteinExistence type="predicted"/>
<evidence type="ECO:0000313" key="5">
    <source>
        <dbReference type="EMBL" id="RAQ94377.1"/>
    </source>
</evidence>
<dbReference type="InterPro" id="IPR000551">
    <property type="entry name" value="MerR-type_HTH_dom"/>
</dbReference>
<dbReference type="InterPro" id="IPR009061">
    <property type="entry name" value="DNA-bd_dom_put_sf"/>
</dbReference>
<dbReference type="Pfam" id="PF06445">
    <property type="entry name" value="GyrI-like"/>
    <property type="match status" value="1"/>
</dbReference>
<dbReference type="InterPro" id="IPR010499">
    <property type="entry name" value="AraC_E-bd"/>
</dbReference>
<dbReference type="CDD" id="cd01107">
    <property type="entry name" value="HTH_BmrR"/>
    <property type="match status" value="1"/>
</dbReference>
<dbReference type="SMART" id="SM00871">
    <property type="entry name" value="AraC_E_bind"/>
    <property type="match status" value="1"/>
</dbReference>
<dbReference type="SMART" id="SM00422">
    <property type="entry name" value="HTH_MERR"/>
    <property type="match status" value="1"/>
</dbReference>
<dbReference type="PANTHER" id="PTHR30204:SF97">
    <property type="entry name" value="MERR FAMILY REGULATORY PROTEIN"/>
    <property type="match status" value="1"/>
</dbReference>
<dbReference type="Gene3D" id="3.20.80.10">
    <property type="entry name" value="Regulatory factor, effector binding domain"/>
    <property type="match status" value="1"/>
</dbReference>
<evidence type="ECO:0000256" key="1">
    <source>
        <dbReference type="ARBA" id="ARBA00023125"/>
    </source>
</evidence>
<comment type="caution">
    <text evidence="5">The sequence shown here is derived from an EMBL/GenBank/DDBJ whole genome shotgun (WGS) entry which is preliminary data.</text>
</comment>
<dbReference type="InterPro" id="IPR011256">
    <property type="entry name" value="Reg_factor_effector_dom_sf"/>
</dbReference>
<gene>
    <name evidence="5" type="ORF">A4R35_02455</name>
</gene>
<dbReference type="Gene3D" id="1.10.1660.10">
    <property type="match status" value="1"/>
</dbReference>
<feature type="region of interest" description="Disordered" evidence="3">
    <location>
        <begin position="295"/>
        <end position="328"/>
    </location>
</feature>
<evidence type="ECO:0000256" key="3">
    <source>
        <dbReference type="SAM" id="MobiDB-lite"/>
    </source>
</evidence>
<keyword evidence="2" id="KW-0175">Coiled coil</keyword>
<dbReference type="SUPFAM" id="SSF46955">
    <property type="entry name" value="Putative DNA-binding domain"/>
    <property type="match status" value="1"/>
</dbReference>
<dbReference type="EMBL" id="MCIF01000002">
    <property type="protein sequence ID" value="RAQ94377.1"/>
    <property type="molecule type" value="Genomic_DNA"/>
</dbReference>
<keyword evidence="1" id="KW-0238">DNA-binding</keyword>
<dbReference type="Proteomes" id="UP000248706">
    <property type="component" value="Unassembled WGS sequence"/>
</dbReference>
<dbReference type="GO" id="GO:0003677">
    <property type="term" value="F:DNA binding"/>
    <property type="evidence" value="ECO:0007669"/>
    <property type="project" value="UniProtKB-KW"/>
</dbReference>
<accession>A0A328V9R6</accession>
<name>A0A328V9R6_9CHLR</name>
<evidence type="ECO:0000313" key="6">
    <source>
        <dbReference type="Proteomes" id="UP000248706"/>
    </source>
</evidence>
<dbReference type="InterPro" id="IPR047057">
    <property type="entry name" value="MerR_fam"/>
</dbReference>
<dbReference type="AlphaFoldDB" id="A0A328V9R6"/>
<feature type="domain" description="HTH merR-type" evidence="4">
    <location>
        <begin position="18"/>
        <end position="88"/>
    </location>
</feature>
<dbReference type="SUPFAM" id="SSF55136">
    <property type="entry name" value="Probable bacterial effector-binding domain"/>
    <property type="match status" value="1"/>
</dbReference>
<dbReference type="Pfam" id="PF13411">
    <property type="entry name" value="MerR_1"/>
    <property type="match status" value="1"/>
</dbReference>
<evidence type="ECO:0000256" key="2">
    <source>
        <dbReference type="SAM" id="Coils"/>
    </source>
</evidence>
<protein>
    <recommendedName>
        <fullName evidence="4">HTH merR-type domain-containing protein</fullName>
    </recommendedName>
</protein>
<dbReference type="OrthoDB" id="9773308at2"/>
<dbReference type="PANTHER" id="PTHR30204">
    <property type="entry name" value="REDOX-CYCLING DRUG-SENSING TRANSCRIPTIONAL ACTIVATOR SOXR"/>
    <property type="match status" value="1"/>
</dbReference>
<dbReference type="GO" id="GO:0003700">
    <property type="term" value="F:DNA-binding transcription factor activity"/>
    <property type="evidence" value="ECO:0007669"/>
    <property type="project" value="InterPro"/>
</dbReference>
<evidence type="ECO:0000259" key="4">
    <source>
        <dbReference type="PROSITE" id="PS50937"/>
    </source>
</evidence>
<feature type="coiled-coil region" evidence="2">
    <location>
        <begin position="96"/>
        <end position="123"/>
    </location>
</feature>
<reference evidence="5 6" key="1">
    <citation type="submission" date="2016-08" db="EMBL/GenBank/DDBJ databases">
        <title>Analysis of Carbohydrate Active Enzymes in Thermogemmatispora T81 Reveals Carbohydrate Degradation Ability.</title>
        <authorList>
            <person name="Tomazini A."/>
            <person name="Lal S."/>
            <person name="Stott M."/>
            <person name="Henrissat B."/>
            <person name="Polikarpov I."/>
            <person name="Sparling R."/>
            <person name="Levin D.B."/>
        </authorList>
    </citation>
    <scope>NUCLEOTIDE SEQUENCE [LARGE SCALE GENOMIC DNA]</scope>
    <source>
        <strain evidence="5 6">T81</strain>
    </source>
</reference>